<dbReference type="PANTHER" id="PTHR10098">
    <property type="entry name" value="RAPSYN-RELATED"/>
    <property type="match status" value="1"/>
</dbReference>
<evidence type="ECO:0000256" key="1">
    <source>
        <dbReference type="SAM" id="SignalP"/>
    </source>
</evidence>
<feature type="chain" id="PRO_5001597418" evidence="1">
    <location>
        <begin position="17"/>
        <end position="129"/>
    </location>
</feature>
<protein>
    <submittedName>
        <fullName evidence="2">Uncharacterized protein</fullName>
    </submittedName>
</protein>
<proteinExistence type="predicted"/>
<evidence type="ECO:0000313" key="2">
    <source>
        <dbReference type="EMBL" id="CDQ93494.1"/>
    </source>
</evidence>
<sequence length="129" mass="14559">MFFCVLFVLQLYRASALFETIRHEAQHSTDYKLSLFDLQTSSYQALQRVLVSLGHHDEALAVAERGRTRAFADLLVERQTGQQDSDPYTPVTVEHILDTVNSQRALVLYFSMAAGYLYSWLLAPGAGKT</sequence>
<keyword evidence="1" id="KW-0732">Signal</keyword>
<reference evidence="2" key="1">
    <citation type="journal article" date="2014" name="Nat. Commun.">
        <title>The rainbow trout genome provides novel insights into evolution after whole-genome duplication in vertebrates.</title>
        <authorList>
            <person name="Berthelot C."/>
            <person name="Brunet F."/>
            <person name="Chalopin D."/>
            <person name="Juanchich A."/>
            <person name="Bernard M."/>
            <person name="Noel B."/>
            <person name="Bento P."/>
            <person name="Da Silva C."/>
            <person name="Labadie K."/>
            <person name="Alberti A."/>
            <person name="Aury J.M."/>
            <person name="Louis A."/>
            <person name="Dehais P."/>
            <person name="Bardou P."/>
            <person name="Montfort J."/>
            <person name="Klopp C."/>
            <person name="Cabau C."/>
            <person name="Gaspin C."/>
            <person name="Thorgaard G.H."/>
            <person name="Boussaha M."/>
            <person name="Quillet E."/>
            <person name="Guyomard R."/>
            <person name="Galiana D."/>
            <person name="Bobe J."/>
            <person name="Volff J.N."/>
            <person name="Genet C."/>
            <person name="Wincker P."/>
            <person name="Jaillon O."/>
            <person name="Roest Crollius H."/>
            <person name="Guiguen Y."/>
        </authorList>
    </citation>
    <scope>NUCLEOTIDE SEQUENCE [LARGE SCALE GENOMIC DNA]</scope>
</reference>
<accession>A0A060YVG1</accession>
<dbReference type="AlphaFoldDB" id="A0A060YVG1"/>
<feature type="signal peptide" evidence="1">
    <location>
        <begin position="1"/>
        <end position="16"/>
    </location>
</feature>
<reference evidence="2" key="2">
    <citation type="submission" date="2014-03" db="EMBL/GenBank/DDBJ databases">
        <authorList>
            <person name="Genoscope - CEA"/>
        </authorList>
    </citation>
    <scope>NUCLEOTIDE SEQUENCE</scope>
</reference>
<dbReference type="PaxDb" id="8022-A0A060YVG1"/>
<organism evidence="2 3">
    <name type="scientific">Oncorhynchus mykiss</name>
    <name type="common">Rainbow trout</name>
    <name type="synonym">Salmo gairdneri</name>
    <dbReference type="NCBI Taxonomy" id="8022"/>
    <lineage>
        <taxon>Eukaryota</taxon>
        <taxon>Metazoa</taxon>
        <taxon>Chordata</taxon>
        <taxon>Craniata</taxon>
        <taxon>Vertebrata</taxon>
        <taxon>Euteleostomi</taxon>
        <taxon>Actinopterygii</taxon>
        <taxon>Neopterygii</taxon>
        <taxon>Teleostei</taxon>
        <taxon>Protacanthopterygii</taxon>
        <taxon>Salmoniformes</taxon>
        <taxon>Salmonidae</taxon>
        <taxon>Salmoninae</taxon>
        <taxon>Oncorhynchus</taxon>
    </lineage>
</organism>
<dbReference type="STRING" id="8022.A0A060YVG1"/>
<evidence type="ECO:0000313" key="3">
    <source>
        <dbReference type="Proteomes" id="UP000193380"/>
    </source>
</evidence>
<gene>
    <name evidence="2" type="ORF">GSONMT00045804001</name>
</gene>
<dbReference type="EMBL" id="FR915306">
    <property type="protein sequence ID" value="CDQ93494.1"/>
    <property type="molecule type" value="Genomic_DNA"/>
</dbReference>
<dbReference type="Proteomes" id="UP000193380">
    <property type="component" value="Unassembled WGS sequence"/>
</dbReference>
<name>A0A060YVG1_ONCMY</name>
<dbReference type="PANTHER" id="PTHR10098:SF108">
    <property type="entry name" value="TETRATRICOPEPTIDE REPEAT PROTEIN 28"/>
    <property type="match status" value="1"/>
</dbReference>